<reference evidence="2" key="1">
    <citation type="journal article" date="2012" name="Science">
        <title>The Paleozoic origin of enzymatic lignin decomposition reconstructed from 31 fungal genomes.</title>
        <authorList>
            <person name="Floudas D."/>
            <person name="Binder M."/>
            <person name="Riley R."/>
            <person name="Barry K."/>
            <person name="Blanchette R.A."/>
            <person name="Henrissat B."/>
            <person name="Martinez A.T."/>
            <person name="Otillar R."/>
            <person name="Spatafora J.W."/>
            <person name="Yadav J.S."/>
            <person name="Aerts A."/>
            <person name="Benoit I."/>
            <person name="Boyd A."/>
            <person name="Carlson A."/>
            <person name="Copeland A."/>
            <person name="Coutinho P.M."/>
            <person name="de Vries R.P."/>
            <person name="Ferreira P."/>
            <person name="Findley K."/>
            <person name="Foster B."/>
            <person name="Gaskell J."/>
            <person name="Glotzer D."/>
            <person name="Gorecki P."/>
            <person name="Heitman J."/>
            <person name="Hesse C."/>
            <person name="Hori C."/>
            <person name="Igarashi K."/>
            <person name="Jurgens J.A."/>
            <person name="Kallen N."/>
            <person name="Kersten P."/>
            <person name="Kohler A."/>
            <person name="Kuees U."/>
            <person name="Kumar T.K.A."/>
            <person name="Kuo A."/>
            <person name="LaButti K."/>
            <person name="Larrondo L.F."/>
            <person name="Lindquist E."/>
            <person name="Ling A."/>
            <person name="Lombard V."/>
            <person name="Lucas S."/>
            <person name="Lundell T."/>
            <person name="Martin R."/>
            <person name="McLaughlin D.J."/>
            <person name="Morgenstern I."/>
            <person name="Morin E."/>
            <person name="Murat C."/>
            <person name="Nagy L.G."/>
            <person name="Nolan M."/>
            <person name="Ohm R.A."/>
            <person name="Patyshakuliyeva A."/>
            <person name="Rokas A."/>
            <person name="Ruiz-Duenas F.J."/>
            <person name="Sabat G."/>
            <person name="Salamov A."/>
            <person name="Samejima M."/>
            <person name="Schmutz J."/>
            <person name="Slot J.C."/>
            <person name="St John F."/>
            <person name="Stenlid J."/>
            <person name="Sun H."/>
            <person name="Sun S."/>
            <person name="Syed K."/>
            <person name="Tsang A."/>
            <person name="Wiebenga A."/>
            <person name="Young D."/>
            <person name="Pisabarro A."/>
            <person name="Eastwood D.C."/>
            <person name="Martin F."/>
            <person name="Cullen D."/>
            <person name="Grigoriev I.V."/>
            <person name="Hibbett D.S."/>
        </authorList>
    </citation>
    <scope>NUCLEOTIDE SEQUENCE [LARGE SCALE GENOMIC DNA]</scope>
    <source>
        <strain evidence="2">MF3/22</strain>
    </source>
</reference>
<proteinExistence type="predicted"/>
<evidence type="ECO:0000313" key="2">
    <source>
        <dbReference type="Proteomes" id="UP000053630"/>
    </source>
</evidence>
<keyword evidence="2" id="KW-1185">Reference proteome</keyword>
<organism evidence="1 2">
    <name type="scientific">Fomitiporia mediterranea (strain MF3/22)</name>
    <name type="common">Grapevine white-rot fungus</name>
    <dbReference type="NCBI Taxonomy" id="694068"/>
    <lineage>
        <taxon>Eukaryota</taxon>
        <taxon>Fungi</taxon>
        <taxon>Dikarya</taxon>
        <taxon>Basidiomycota</taxon>
        <taxon>Agaricomycotina</taxon>
        <taxon>Agaricomycetes</taxon>
        <taxon>Hymenochaetales</taxon>
        <taxon>Hymenochaetaceae</taxon>
        <taxon>Fomitiporia</taxon>
    </lineage>
</organism>
<name>R7SF84_FOMME</name>
<protein>
    <submittedName>
        <fullName evidence="1">Uncharacterized protein</fullName>
    </submittedName>
</protein>
<dbReference type="GeneID" id="18676058"/>
<accession>R7SF84</accession>
<sequence>MDKANNHGRLTTYLVHYLKEDDSGIPILVKISPLCKQLHILVLEPVPIHPVAHKDAIWFFSCICK</sequence>
<dbReference type="RefSeq" id="XP_007272375.1">
    <property type="nucleotide sequence ID" value="XM_007272313.1"/>
</dbReference>
<dbReference type="EMBL" id="JH718921">
    <property type="protein sequence ID" value="EJC97363.1"/>
    <property type="molecule type" value="Genomic_DNA"/>
</dbReference>
<dbReference type="Proteomes" id="UP000053630">
    <property type="component" value="Unassembled WGS sequence"/>
</dbReference>
<gene>
    <name evidence="1" type="ORF">FOMMEDRAFT_163770</name>
</gene>
<dbReference type="KEGG" id="fme:FOMMEDRAFT_163770"/>
<evidence type="ECO:0000313" key="1">
    <source>
        <dbReference type="EMBL" id="EJC97363.1"/>
    </source>
</evidence>
<dbReference type="AlphaFoldDB" id="R7SF84"/>